<dbReference type="AlphaFoldDB" id="A0A395NSS9"/>
<evidence type="ECO:0000256" key="2">
    <source>
        <dbReference type="SAM" id="SignalP"/>
    </source>
</evidence>
<keyword evidence="2" id="KW-0732">Signal</keyword>
<reference evidence="3 4" key="1">
    <citation type="journal article" date="2018" name="PLoS Pathog.">
        <title>Evolution of structural diversity of trichothecenes, a family of toxins produced by plant pathogenic and entomopathogenic fungi.</title>
        <authorList>
            <person name="Proctor R.H."/>
            <person name="McCormick S.P."/>
            <person name="Kim H.S."/>
            <person name="Cardoza R.E."/>
            <person name="Stanley A.M."/>
            <person name="Lindo L."/>
            <person name="Kelly A."/>
            <person name="Brown D.W."/>
            <person name="Lee T."/>
            <person name="Vaughan M.M."/>
            <person name="Alexander N.J."/>
            <person name="Busman M."/>
            <person name="Gutierrez S."/>
        </authorList>
    </citation>
    <scope>NUCLEOTIDE SEQUENCE [LARGE SCALE GENOMIC DNA]</scope>
    <source>
        <strain evidence="3 4">IBT 40837</strain>
    </source>
</reference>
<feature type="compositionally biased region" description="Polar residues" evidence="1">
    <location>
        <begin position="243"/>
        <end position="259"/>
    </location>
</feature>
<dbReference type="EMBL" id="PXOA01000185">
    <property type="protein sequence ID" value="RFU78983.1"/>
    <property type="molecule type" value="Genomic_DNA"/>
</dbReference>
<dbReference type="STRING" id="490622.A0A395NSS9"/>
<feature type="compositionally biased region" description="Polar residues" evidence="1">
    <location>
        <begin position="188"/>
        <end position="215"/>
    </location>
</feature>
<evidence type="ECO:0000313" key="3">
    <source>
        <dbReference type="EMBL" id="RFU78983.1"/>
    </source>
</evidence>
<proteinExistence type="predicted"/>
<feature type="signal peptide" evidence="2">
    <location>
        <begin position="1"/>
        <end position="21"/>
    </location>
</feature>
<sequence length="766" mass="76284">MRVFSSLAILIAGTAVQHASAQVDYGTHDGSNDGSPSGSVNGHSGNTYGNPSGTPNGATAGLPGNLPGASSPDLPTCALQGITTVFVTVYPTGHLNPSGIPQSNDLDPNQTIHQTSDPAATVLISPMESVQAAHTTVKPFTTVTIDVWGSNPDSSDPFPSDVSSVLVSTDAASDPVETSASIPDGAPAQTQKPWPSNSFYPNSGSHATPSSDQVSITDGSVLGSLTTAAPVNTAYGDTGDLGSLSNSRGQQPSEYSSPIVTGGVEGYRPVQITVIGSDGKPTIIEFPSSQLGNGNSNGAVQPLPTAATPFPGFTTGPFPAASGTSAMAGETTCTTYTILGPNGVPTVVHSTWISLSTTTAALQSSFPSGLPSNPSVATDLPGAPAIPTYTTFTILGPDGLPTVVESSWLLPGPINTQSGISGPTPVSGGLNQATGTAAGVSAGGSTTCTSYTVLGLDGLPTIIGTTWVISSPTAGAVPANVVSGVSSQVGGVSGYPSQATTDLDMKAVTTCTSHTVLGPDGAPTIVESTFVVFASSALPTVTNGLPLPPAQVSNLPQGASNLPEGHNPATSCITVGVVGSDGFTTPVVQTILIPTSGFGNALPVQTTMGYPSLVPAQSGLPQGGVSVTPDNGAFTTCITVTTVGVDGTATPVVQTIVGMPIGTELGNPLSSLPTGVLSFPNSQFSSNSILELPNLTQYGTFGTGLPVILPPSAVVSGIVEATGTVTGTRTSTLTVTNGPDGQPATLVPYNDQWDNQAPVLGSKPLS</sequence>
<feature type="region of interest" description="Disordered" evidence="1">
    <location>
        <begin position="239"/>
        <end position="262"/>
    </location>
</feature>
<feature type="region of interest" description="Disordered" evidence="1">
    <location>
        <begin position="151"/>
        <end position="215"/>
    </location>
</feature>
<comment type="caution">
    <text evidence="3">The sequence shown here is derived from an EMBL/GenBank/DDBJ whole genome shotgun (WGS) entry which is preliminary data.</text>
</comment>
<evidence type="ECO:0000256" key="1">
    <source>
        <dbReference type="SAM" id="MobiDB-lite"/>
    </source>
</evidence>
<name>A0A395NSS9_TRIAR</name>
<evidence type="ECO:0000313" key="4">
    <source>
        <dbReference type="Proteomes" id="UP000266272"/>
    </source>
</evidence>
<feature type="compositionally biased region" description="Polar residues" evidence="1">
    <location>
        <begin position="32"/>
        <end position="57"/>
    </location>
</feature>
<dbReference type="Proteomes" id="UP000266272">
    <property type="component" value="Unassembled WGS sequence"/>
</dbReference>
<accession>A0A395NSS9</accession>
<feature type="chain" id="PRO_5017246153" evidence="2">
    <location>
        <begin position="22"/>
        <end position="766"/>
    </location>
</feature>
<feature type="region of interest" description="Disordered" evidence="1">
    <location>
        <begin position="24"/>
        <end position="67"/>
    </location>
</feature>
<feature type="compositionally biased region" description="Low complexity" evidence="1">
    <location>
        <begin position="151"/>
        <end position="168"/>
    </location>
</feature>
<protein>
    <submittedName>
        <fullName evidence="3">Uncharacterized protein</fullName>
    </submittedName>
</protein>
<keyword evidence="4" id="KW-1185">Reference proteome</keyword>
<organism evidence="3 4">
    <name type="scientific">Trichoderma arundinaceum</name>
    <dbReference type="NCBI Taxonomy" id="490622"/>
    <lineage>
        <taxon>Eukaryota</taxon>
        <taxon>Fungi</taxon>
        <taxon>Dikarya</taxon>
        <taxon>Ascomycota</taxon>
        <taxon>Pezizomycotina</taxon>
        <taxon>Sordariomycetes</taxon>
        <taxon>Hypocreomycetidae</taxon>
        <taxon>Hypocreales</taxon>
        <taxon>Hypocreaceae</taxon>
        <taxon>Trichoderma</taxon>
    </lineage>
</organism>
<dbReference type="OrthoDB" id="5385013at2759"/>
<gene>
    <name evidence="3" type="ORF">TARUN_3246</name>
</gene>